<keyword evidence="3" id="KW-1185">Reference proteome</keyword>
<evidence type="ECO:0000313" key="2">
    <source>
        <dbReference type="EMBL" id="KAL3846817.1"/>
    </source>
</evidence>
<feature type="region of interest" description="Disordered" evidence="1">
    <location>
        <begin position="63"/>
        <end position="86"/>
    </location>
</feature>
<gene>
    <name evidence="2" type="ORF">ACJMK2_017771</name>
</gene>
<proteinExistence type="predicted"/>
<feature type="compositionally biased region" description="Low complexity" evidence="1">
    <location>
        <begin position="63"/>
        <end position="74"/>
    </location>
</feature>
<sequence length="86" mass="9295">MGCGSSRSVGVKGSYRDCSDVFFTDGASSRGEPDGQEKHGNVCQSERKEAKYKQMNKTLTQSTYISSSSSSITEDTTEQALVKNAE</sequence>
<reference evidence="2 3" key="1">
    <citation type="submission" date="2024-11" db="EMBL/GenBank/DDBJ databases">
        <title>Chromosome-level genome assembly of the freshwater bivalve Anodonta woodiana.</title>
        <authorList>
            <person name="Chen X."/>
        </authorList>
    </citation>
    <scope>NUCLEOTIDE SEQUENCE [LARGE SCALE GENOMIC DNA]</scope>
    <source>
        <strain evidence="2">MN2024</strain>
        <tissue evidence="2">Gills</tissue>
    </source>
</reference>
<organism evidence="2 3">
    <name type="scientific">Sinanodonta woodiana</name>
    <name type="common">Chinese pond mussel</name>
    <name type="synonym">Anodonta woodiana</name>
    <dbReference type="NCBI Taxonomy" id="1069815"/>
    <lineage>
        <taxon>Eukaryota</taxon>
        <taxon>Metazoa</taxon>
        <taxon>Spiralia</taxon>
        <taxon>Lophotrochozoa</taxon>
        <taxon>Mollusca</taxon>
        <taxon>Bivalvia</taxon>
        <taxon>Autobranchia</taxon>
        <taxon>Heteroconchia</taxon>
        <taxon>Palaeoheterodonta</taxon>
        <taxon>Unionida</taxon>
        <taxon>Unionoidea</taxon>
        <taxon>Unionidae</taxon>
        <taxon>Unioninae</taxon>
        <taxon>Sinanodonta</taxon>
    </lineage>
</organism>
<comment type="caution">
    <text evidence="2">The sequence shown here is derived from an EMBL/GenBank/DDBJ whole genome shotgun (WGS) entry which is preliminary data.</text>
</comment>
<name>A0ABD3UEX9_SINWO</name>
<feature type="region of interest" description="Disordered" evidence="1">
    <location>
        <begin position="23"/>
        <end position="50"/>
    </location>
</feature>
<feature type="compositionally biased region" description="Basic and acidic residues" evidence="1">
    <location>
        <begin position="31"/>
        <end position="50"/>
    </location>
</feature>
<dbReference type="Proteomes" id="UP001634394">
    <property type="component" value="Unassembled WGS sequence"/>
</dbReference>
<accession>A0ABD3UEX9</accession>
<evidence type="ECO:0000256" key="1">
    <source>
        <dbReference type="SAM" id="MobiDB-lite"/>
    </source>
</evidence>
<protein>
    <submittedName>
        <fullName evidence="2">Uncharacterized protein</fullName>
    </submittedName>
</protein>
<dbReference type="AlphaFoldDB" id="A0ABD3UEX9"/>
<evidence type="ECO:0000313" key="3">
    <source>
        <dbReference type="Proteomes" id="UP001634394"/>
    </source>
</evidence>
<dbReference type="EMBL" id="JBJQND010000016">
    <property type="protein sequence ID" value="KAL3846817.1"/>
    <property type="molecule type" value="Genomic_DNA"/>
</dbReference>